<organism evidence="1 2">
    <name type="scientific">Mucilaginibacter agri</name>
    <dbReference type="NCBI Taxonomy" id="2695265"/>
    <lineage>
        <taxon>Bacteria</taxon>
        <taxon>Pseudomonadati</taxon>
        <taxon>Bacteroidota</taxon>
        <taxon>Sphingobacteriia</taxon>
        <taxon>Sphingobacteriales</taxon>
        <taxon>Sphingobacteriaceae</taxon>
        <taxon>Mucilaginibacter</taxon>
    </lineage>
</organism>
<reference evidence="1" key="2">
    <citation type="submission" date="2020-10" db="EMBL/GenBank/DDBJ databases">
        <title>Mucilaginibacter sp. nov., isolated from soil.</title>
        <authorList>
            <person name="Jeon C.O."/>
        </authorList>
    </citation>
    <scope>NUCLEOTIDE SEQUENCE</scope>
    <source>
        <strain evidence="1">R11</strain>
    </source>
</reference>
<evidence type="ECO:0000313" key="2">
    <source>
        <dbReference type="Proteomes" id="UP000638732"/>
    </source>
</evidence>
<accession>A0A965ZIV3</accession>
<sequence length="172" mass="19771">MKNLTLILPGMALLSACHSRPPITDPGLVRYPYKIDTSYQWDINPDPKNALIVLRALKAEELGDTADFKKYFADSLVINADSMHFAGSLAEMKKMMQLRTDSASDMKIAVEDWQSVINKSKTEEWVTTWYTQSWTDTHGKRDSIQYSEDVQVKNDKIVRINEFSRHFPKPNK</sequence>
<keyword evidence="2" id="KW-1185">Reference proteome</keyword>
<reference evidence="1" key="1">
    <citation type="submission" date="2020-01" db="EMBL/GenBank/DDBJ databases">
        <authorList>
            <person name="Seo Y.L."/>
        </authorList>
    </citation>
    <scope>NUCLEOTIDE SEQUENCE</scope>
    <source>
        <strain evidence="1">R11</strain>
    </source>
</reference>
<proteinExistence type="predicted"/>
<dbReference type="Proteomes" id="UP000638732">
    <property type="component" value="Unassembled WGS sequence"/>
</dbReference>
<dbReference type="RefSeq" id="WP_166587432.1">
    <property type="nucleotide sequence ID" value="NZ_WWEO01000044.1"/>
</dbReference>
<gene>
    <name evidence="1" type="ORF">GSY63_19085</name>
</gene>
<evidence type="ECO:0000313" key="1">
    <source>
        <dbReference type="EMBL" id="NCD71480.1"/>
    </source>
</evidence>
<protein>
    <recommendedName>
        <fullName evidence="3">Nuclear transport factor 2 family protein</fullName>
    </recommendedName>
</protein>
<dbReference type="PROSITE" id="PS51257">
    <property type="entry name" value="PROKAR_LIPOPROTEIN"/>
    <property type="match status" value="1"/>
</dbReference>
<dbReference type="Gene3D" id="3.10.450.50">
    <property type="match status" value="1"/>
</dbReference>
<name>A0A965ZIV3_9SPHI</name>
<dbReference type="EMBL" id="WWEO01000044">
    <property type="protein sequence ID" value="NCD71480.1"/>
    <property type="molecule type" value="Genomic_DNA"/>
</dbReference>
<evidence type="ECO:0008006" key="3">
    <source>
        <dbReference type="Google" id="ProtNLM"/>
    </source>
</evidence>
<dbReference type="InterPro" id="IPR032710">
    <property type="entry name" value="NTF2-like_dom_sf"/>
</dbReference>
<comment type="caution">
    <text evidence="1">The sequence shown here is derived from an EMBL/GenBank/DDBJ whole genome shotgun (WGS) entry which is preliminary data.</text>
</comment>
<dbReference type="SUPFAM" id="SSF54427">
    <property type="entry name" value="NTF2-like"/>
    <property type="match status" value="1"/>
</dbReference>
<dbReference type="AlphaFoldDB" id="A0A965ZIV3"/>